<comment type="caution">
    <text evidence="1">The sequence shown here is derived from an EMBL/GenBank/DDBJ whole genome shotgun (WGS) entry which is preliminary data.</text>
</comment>
<keyword evidence="2" id="KW-1185">Reference proteome</keyword>
<name>A0A9P5TI38_GYMJU</name>
<proteinExistence type="predicted"/>
<protein>
    <submittedName>
        <fullName evidence="1">Uncharacterized protein</fullName>
    </submittedName>
</protein>
<dbReference type="OrthoDB" id="2735833at2759"/>
<organism evidence="1 2">
    <name type="scientific">Gymnopilus junonius</name>
    <name type="common">Spectacular rustgill mushroom</name>
    <name type="synonym">Gymnopilus spectabilis subsp. junonius</name>
    <dbReference type="NCBI Taxonomy" id="109634"/>
    <lineage>
        <taxon>Eukaryota</taxon>
        <taxon>Fungi</taxon>
        <taxon>Dikarya</taxon>
        <taxon>Basidiomycota</taxon>
        <taxon>Agaricomycotina</taxon>
        <taxon>Agaricomycetes</taxon>
        <taxon>Agaricomycetidae</taxon>
        <taxon>Agaricales</taxon>
        <taxon>Agaricineae</taxon>
        <taxon>Hymenogastraceae</taxon>
        <taxon>Gymnopilus</taxon>
    </lineage>
</organism>
<evidence type="ECO:0000313" key="2">
    <source>
        <dbReference type="Proteomes" id="UP000724874"/>
    </source>
</evidence>
<gene>
    <name evidence="1" type="ORF">CPB84DRAFT_357214</name>
</gene>
<reference evidence="1" key="1">
    <citation type="submission" date="2020-11" db="EMBL/GenBank/DDBJ databases">
        <authorList>
            <consortium name="DOE Joint Genome Institute"/>
            <person name="Ahrendt S."/>
            <person name="Riley R."/>
            <person name="Andreopoulos W."/>
            <person name="LaButti K."/>
            <person name="Pangilinan J."/>
            <person name="Ruiz-duenas F.J."/>
            <person name="Barrasa J.M."/>
            <person name="Sanchez-Garcia M."/>
            <person name="Camarero S."/>
            <person name="Miyauchi S."/>
            <person name="Serrano A."/>
            <person name="Linde D."/>
            <person name="Babiker R."/>
            <person name="Drula E."/>
            <person name="Ayuso-Fernandez I."/>
            <person name="Pacheco R."/>
            <person name="Padilla G."/>
            <person name="Ferreira P."/>
            <person name="Barriuso J."/>
            <person name="Kellner H."/>
            <person name="Castanera R."/>
            <person name="Alfaro M."/>
            <person name="Ramirez L."/>
            <person name="Pisabarro A.G."/>
            <person name="Kuo A."/>
            <person name="Tritt A."/>
            <person name="Lipzen A."/>
            <person name="He G."/>
            <person name="Yan M."/>
            <person name="Ng V."/>
            <person name="Cullen D."/>
            <person name="Martin F."/>
            <person name="Rosso M.-N."/>
            <person name="Henrissat B."/>
            <person name="Hibbett D."/>
            <person name="Martinez A.T."/>
            <person name="Grigoriev I.V."/>
        </authorList>
    </citation>
    <scope>NUCLEOTIDE SEQUENCE</scope>
    <source>
        <strain evidence="1">AH 44721</strain>
    </source>
</reference>
<dbReference type="Proteomes" id="UP000724874">
    <property type="component" value="Unassembled WGS sequence"/>
</dbReference>
<accession>A0A9P5TI38</accession>
<dbReference type="EMBL" id="JADNYJ010000166">
    <property type="protein sequence ID" value="KAF8877750.1"/>
    <property type="molecule type" value="Genomic_DNA"/>
</dbReference>
<dbReference type="AlphaFoldDB" id="A0A9P5TI38"/>
<evidence type="ECO:0000313" key="1">
    <source>
        <dbReference type="EMBL" id="KAF8877750.1"/>
    </source>
</evidence>
<sequence length="368" mass="40573">MSVLVGYDIALTVTFGHSIRKEAKELYETARNSGGSLKIFGFEVGEAGGGGSSQHVDTSFKGVEWDDASGSITLIPAAQQVYPIVLAVIGQRLVSTKPEGPRVSEVFGPKVGSGVGNVIQGFDFLTVDVKDSTKDDYLHVGLAPAYGTLTSETIKTMDEHLKVMIAGTMRLLEKKRKEKGDPLSWDEVMSVLMQNTLIEPDDSKAGSKIDRADKLIKPSVLNFFKISGAPDPTVVKEVQTWFTKFIGDQDILDSTKINIKVMAEIVAQTGATIDSVEAVIHKIEHHEKTLVDIGVLRFPDPEHPYFKVYRIKLTAWSVSARYLAWQEDSSGITGELNVRHFQPRKSVMDKMRKEVLDKAVKESEDIFS</sequence>